<protein>
    <submittedName>
        <fullName evidence="2">Uncharacterized protein</fullName>
    </submittedName>
</protein>
<evidence type="ECO:0000313" key="2">
    <source>
        <dbReference type="EMBL" id="KGN53843.1"/>
    </source>
</evidence>
<keyword evidence="1" id="KW-0472">Membrane</keyword>
<reference evidence="2 3" key="2">
    <citation type="journal article" date="2009" name="PLoS ONE">
        <title>An integrated genetic and cytogenetic map of the cucumber genome.</title>
        <authorList>
            <person name="Ren Y."/>
            <person name="Zhang Z."/>
            <person name="Liu J."/>
            <person name="Staub J.E."/>
            <person name="Han Y."/>
            <person name="Cheng Z."/>
            <person name="Li X."/>
            <person name="Lu J."/>
            <person name="Miao H."/>
            <person name="Kang H."/>
            <person name="Xie B."/>
            <person name="Gu X."/>
            <person name="Wang X."/>
            <person name="Du Y."/>
            <person name="Jin W."/>
            <person name="Huang S."/>
        </authorList>
    </citation>
    <scope>NUCLEOTIDE SEQUENCE [LARGE SCALE GENOMIC DNA]</scope>
    <source>
        <strain evidence="3">cv. 9930</strain>
    </source>
</reference>
<dbReference type="Gramene" id="KGN53843">
    <property type="protein sequence ID" value="KGN53843"/>
    <property type="gene ID" value="Csa_4G165880"/>
</dbReference>
<dbReference type="InterPro" id="IPR020568">
    <property type="entry name" value="Ribosomal_Su5_D2-typ_SF"/>
</dbReference>
<evidence type="ECO:0000313" key="3">
    <source>
        <dbReference type="Proteomes" id="UP000029981"/>
    </source>
</evidence>
<reference evidence="2 3" key="4">
    <citation type="journal article" date="2011" name="BMC Genomics">
        <title>RNA-Seq improves annotation of protein-coding genes in the cucumber genome.</title>
        <authorList>
            <person name="Li Z."/>
            <person name="Zhang Z."/>
            <person name="Yan P."/>
            <person name="Huang S."/>
            <person name="Fei Z."/>
            <person name="Lin K."/>
        </authorList>
    </citation>
    <scope>NUCLEOTIDE SEQUENCE [LARGE SCALE GENOMIC DNA]</scope>
    <source>
        <strain evidence="3">cv. 9930</strain>
    </source>
</reference>
<evidence type="ECO:0000256" key="1">
    <source>
        <dbReference type="SAM" id="Phobius"/>
    </source>
</evidence>
<dbReference type="InterPro" id="IPR027408">
    <property type="entry name" value="PNPase/RNase_PH_dom_sf"/>
</dbReference>
<sequence length="55" mass="6145">MAYLDIYCLDADGSLFDAALLSAAAAFSHCEVSGSQLVPNMIYFCVIWYMLCLWQ</sequence>
<feature type="transmembrane region" description="Helical" evidence="1">
    <location>
        <begin position="37"/>
        <end position="54"/>
    </location>
</feature>
<dbReference type="STRING" id="3659.A0A0A0KWB3"/>
<keyword evidence="1" id="KW-1133">Transmembrane helix</keyword>
<reference evidence="2 3" key="1">
    <citation type="journal article" date="2009" name="Nat. Genet.">
        <title>The genome of the cucumber, Cucumis sativus L.</title>
        <authorList>
            <person name="Huang S."/>
            <person name="Li R."/>
            <person name="Zhang Z."/>
            <person name="Li L."/>
            <person name="Gu X."/>
            <person name="Fan W."/>
            <person name="Lucas W.J."/>
            <person name="Wang X."/>
            <person name="Xie B."/>
            <person name="Ni P."/>
            <person name="Ren Y."/>
            <person name="Zhu H."/>
            <person name="Li J."/>
            <person name="Lin K."/>
            <person name="Jin W."/>
            <person name="Fei Z."/>
            <person name="Li G."/>
            <person name="Staub J."/>
            <person name="Kilian A."/>
            <person name="van der Vossen E.A."/>
            <person name="Wu Y."/>
            <person name="Guo J."/>
            <person name="He J."/>
            <person name="Jia Z."/>
            <person name="Ren Y."/>
            <person name="Tian G."/>
            <person name="Lu Y."/>
            <person name="Ruan J."/>
            <person name="Qian W."/>
            <person name="Wang M."/>
            <person name="Huang Q."/>
            <person name="Li B."/>
            <person name="Xuan Z."/>
            <person name="Cao J."/>
            <person name="Asan"/>
            <person name="Wu Z."/>
            <person name="Zhang J."/>
            <person name="Cai Q."/>
            <person name="Bai Y."/>
            <person name="Zhao B."/>
            <person name="Han Y."/>
            <person name="Li Y."/>
            <person name="Li X."/>
            <person name="Wang S."/>
            <person name="Shi Q."/>
            <person name="Liu S."/>
            <person name="Cho W.K."/>
            <person name="Kim J.Y."/>
            <person name="Xu Y."/>
            <person name="Heller-Uszynska K."/>
            <person name="Miao H."/>
            <person name="Cheng Z."/>
            <person name="Zhang S."/>
            <person name="Wu J."/>
            <person name="Yang Y."/>
            <person name="Kang H."/>
            <person name="Li M."/>
            <person name="Liang H."/>
            <person name="Ren X."/>
            <person name="Shi Z."/>
            <person name="Wen M."/>
            <person name="Jian M."/>
            <person name="Yang H."/>
            <person name="Zhang G."/>
            <person name="Yang Z."/>
            <person name="Chen R."/>
            <person name="Liu S."/>
            <person name="Li J."/>
            <person name="Ma L."/>
            <person name="Liu H."/>
            <person name="Zhou Y."/>
            <person name="Zhao J."/>
            <person name="Fang X."/>
            <person name="Li G."/>
            <person name="Fang L."/>
            <person name="Li Y."/>
            <person name="Liu D."/>
            <person name="Zheng H."/>
            <person name="Zhang Y."/>
            <person name="Qin N."/>
            <person name="Li Z."/>
            <person name="Yang G."/>
            <person name="Yang S."/>
            <person name="Bolund L."/>
            <person name="Kristiansen K."/>
            <person name="Zheng H."/>
            <person name="Li S."/>
            <person name="Zhang X."/>
            <person name="Yang H."/>
            <person name="Wang J."/>
            <person name="Sun R."/>
            <person name="Zhang B."/>
            <person name="Jiang S."/>
            <person name="Wang J."/>
            <person name="Du Y."/>
            <person name="Li S."/>
        </authorList>
    </citation>
    <scope>NUCLEOTIDE SEQUENCE [LARGE SCALE GENOMIC DNA]</scope>
    <source>
        <strain evidence="3">cv. 9930</strain>
    </source>
</reference>
<gene>
    <name evidence="2" type="ORF">Csa_4G165880</name>
</gene>
<dbReference type="EMBL" id="CM002925">
    <property type="protein sequence ID" value="KGN53843.1"/>
    <property type="molecule type" value="Genomic_DNA"/>
</dbReference>
<dbReference type="AlphaFoldDB" id="A0A0A0KWB3"/>
<organism evidence="2 3">
    <name type="scientific">Cucumis sativus</name>
    <name type="common">Cucumber</name>
    <dbReference type="NCBI Taxonomy" id="3659"/>
    <lineage>
        <taxon>Eukaryota</taxon>
        <taxon>Viridiplantae</taxon>
        <taxon>Streptophyta</taxon>
        <taxon>Embryophyta</taxon>
        <taxon>Tracheophyta</taxon>
        <taxon>Spermatophyta</taxon>
        <taxon>Magnoliopsida</taxon>
        <taxon>eudicotyledons</taxon>
        <taxon>Gunneridae</taxon>
        <taxon>Pentapetalae</taxon>
        <taxon>rosids</taxon>
        <taxon>fabids</taxon>
        <taxon>Cucurbitales</taxon>
        <taxon>Cucurbitaceae</taxon>
        <taxon>Benincaseae</taxon>
        <taxon>Cucumis</taxon>
    </lineage>
</organism>
<keyword evidence="3" id="KW-1185">Reference proteome</keyword>
<name>A0A0A0KWB3_CUCSA</name>
<dbReference type="Proteomes" id="UP000029981">
    <property type="component" value="Chromosome 4"/>
</dbReference>
<accession>A0A0A0KWB3</accession>
<dbReference type="SUPFAM" id="SSF54211">
    <property type="entry name" value="Ribosomal protein S5 domain 2-like"/>
    <property type="match status" value="1"/>
</dbReference>
<keyword evidence="1" id="KW-0812">Transmembrane</keyword>
<proteinExistence type="predicted"/>
<dbReference type="Gene3D" id="3.30.230.70">
    <property type="entry name" value="GHMP Kinase, N-terminal domain"/>
    <property type="match status" value="1"/>
</dbReference>
<reference evidence="2 3" key="3">
    <citation type="journal article" date="2010" name="BMC Genomics">
        <title>Transcriptome sequencing and comparative analysis of cucumber flowers with different sex types.</title>
        <authorList>
            <person name="Guo S."/>
            <person name="Zheng Y."/>
            <person name="Joung J.G."/>
            <person name="Liu S."/>
            <person name="Zhang Z."/>
            <person name="Crasta O.R."/>
            <person name="Sobral B.W."/>
            <person name="Xu Y."/>
            <person name="Huang S."/>
            <person name="Fei Z."/>
        </authorList>
    </citation>
    <scope>NUCLEOTIDE SEQUENCE [LARGE SCALE GENOMIC DNA]</scope>
    <source>
        <strain evidence="3">cv. 9930</strain>
    </source>
</reference>